<dbReference type="SUPFAM" id="SSF52821">
    <property type="entry name" value="Rhodanese/Cell cycle control phosphatase"/>
    <property type="match status" value="1"/>
</dbReference>
<sequence length="141" mass="15955">MNYEQKYNYCVNLCTGNSDYGRMLQQESDNTTPQTETCDYSDVSAAEAFNLIETGDVFILDVRTQSEYDDGHLENSYLIPVSELENRLDEVPSDTAILVYCRSGRRSVTASNILLDAGYCDVYNMEAGFNAWRSGGYPYEE</sequence>
<proteinExistence type="predicted"/>
<protein>
    <submittedName>
        <fullName evidence="3">Rhodanese-like domain-containing protein</fullName>
    </submittedName>
    <submittedName>
        <fullName evidence="2">Rhodanese-related sulfurtransferase</fullName>
    </submittedName>
</protein>
<keyword evidence="2" id="KW-0808">Transferase</keyword>
<evidence type="ECO:0000313" key="5">
    <source>
        <dbReference type="Proteomes" id="UP000273978"/>
    </source>
</evidence>
<dbReference type="RefSeq" id="WP_105460470.1">
    <property type="nucleotide sequence ID" value="NZ_PVBU01000004.1"/>
</dbReference>
<reference evidence="2 4" key="1">
    <citation type="submission" date="2018-02" db="EMBL/GenBank/DDBJ databases">
        <title>Subsurface microbial communities from deep shales in Ohio and West Virginia, USA.</title>
        <authorList>
            <person name="Wrighton K."/>
        </authorList>
    </citation>
    <scope>NUCLEOTIDE SEQUENCE [LARGE SCALE GENOMIC DNA]</scope>
    <source>
        <strain evidence="2 4">DSM 10369</strain>
    </source>
</reference>
<dbReference type="EMBL" id="PVBU01000004">
    <property type="protein sequence ID" value="PQV42904.1"/>
    <property type="molecule type" value="Genomic_DNA"/>
</dbReference>
<gene>
    <name evidence="2" type="ORF">B0H22_104161</name>
    <name evidence="3" type="ORF">EDD83_03445</name>
</gene>
<evidence type="ECO:0000313" key="4">
    <source>
        <dbReference type="Proteomes" id="UP000251060"/>
    </source>
</evidence>
<dbReference type="GO" id="GO:0016740">
    <property type="term" value="F:transferase activity"/>
    <property type="evidence" value="ECO:0007669"/>
    <property type="project" value="UniProtKB-KW"/>
</dbReference>
<dbReference type="InterPro" id="IPR036873">
    <property type="entry name" value="Rhodanese-like_dom_sf"/>
</dbReference>
<name>A0A315A1K4_9EURY</name>
<dbReference type="InterPro" id="IPR001763">
    <property type="entry name" value="Rhodanese-like_dom"/>
</dbReference>
<dbReference type="CDD" id="cd00158">
    <property type="entry name" value="RHOD"/>
    <property type="match status" value="1"/>
</dbReference>
<evidence type="ECO:0000313" key="3">
    <source>
        <dbReference type="EMBL" id="RNI10428.1"/>
    </source>
</evidence>
<comment type="caution">
    <text evidence="2">The sequence shown here is derived from an EMBL/GenBank/DDBJ whole genome shotgun (WGS) entry which is preliminary data.</text>
</comment>
<dbReference type="EMBL" id="RJJF01000012">
    <property type="protein sequence ID" value="RNI10428.1"/>
    <property type="molecule type" value="Genomic_DNA"/>
</dbReference>
<dbReference type="PROSITE" id="PS50206">
    <property type="entry name" value="RHODANESE_3"/>
    <property type="match status" value="1"/>
</dbReference>
<organism evidence="2 4">
    <name type="scientific">Methanohalophilus euhalobius</name>
    <dbReference type="NCBI Taxonomy" id="51203"/>
    <lineage>
        <taxon>Archaea</taxon>
        <taxon>Methanobacteriati</taxon>
        <taxon>Methanobacteriota</taxon>
        <taxon>Stenosarchaea group</taxon>
        <taxon>Methanomicrobia</taxon>
        <taxon>Methanosarcinales</taxon>
        <taxon>Methanosarcinaceae</taxon>
        <taxon>Methanohalophilus</taxon>
    </lineage>
</organism>
<accession>A0A315A1K4</accession>
<dbReference type="Gene3D" id="3.40.250.10">
    <property type="entry name" value="Rhodanese-like domain"/>
    <property type="match status" value="1"/>
</dbReference>
<dbReference type="SMART" id="SM00450">
    <property type="entry name" value="RHOD"/>
    <property type="match status" value="1"/>
</dbReference>
<dbReference type="AlphaFoldDB" id="A0A315A1K4"/>
<dbReference type="PANTHER" id="PTHR43031:SF1">
    <property type="entry name" value="PYRIDINE NUCLEOTIDE-DISULPHIDE OXIDOREDUCTASE"/>
    <property type="match status" value="1"/>
</dbReference>
<dbReference type="PANTHER" id="PTHR43031">
    <property type="entry name" value="FAD-DEPENDENT OXIDOREDUCTASE"/>
    <property type="match status" value="1"/>
</dbReference>
<reference evidence="3 5" key="2">
    <citation type="submission" date="2018-10" db="EMBL/GenBank/DDBJ databases">
        <title>Cultivation of a novel Methanohalophilus strain from Kebrit Deep of the Red Sea and a genomic comparison of members of the genus Methanohalophilus.</title>
        <authorList>
            <person name="Guan Y."/>
            <person name="Ngugi D.K."/>
            <person name="Stingl U."/>
        </authorList>
    </citation>
    <scope>NUCLEOTIDE SEQUENCE [LARGE SCALE GENOMIC DNA]</scope>
    <source>
        <strain evidence="3 5">DSM 10369</strain>
    </source>
</reference>
<evidence type="ECO:0000259" key="1">
    <source>
        <dbReference type="PROSITE" id="PS50206"/>
    </source>
</evidence>
<dbReference type="Proteomes" id="UP000273978">
    <property type="component" value="Unassembled WGS sequence"/>
</dbReference>
<dbReference type="Proteomes" id="UP000251060">
    <property type="component" value="Unassembled WGS sequence"/>
</dbReference>
<feature type="domain" description="Rhodanese" evidence="1">
    <location>
        <begin position="53"/>
        <end position="141"/>
    </location>
</feature>
<dbReference type="Pfam" id="PF00581">
    <property type="entry name" value="Rhodanese"/>
    <property type="match status" value="1"/>
</dbReference>
<dbReference type="InterPro" id="IPR050229">
    <property type="entry name" value="GlpE_sulfurtransferase"/>
</dbReference>
<evidence type="ECO:0000313" key="2">
    <source>
        <dbReference type="EMBL" id="PQV42904.1"/>
    </source>
</evidence>